<dbReference type="Proteomes" id="UP000038040">
    <property type="component" value="Unplaced"/>
</dbReference>
<dbReference type="AlphaFoldDB" id="A0A0N4USC0"/>
<evidence type="ECO:0000313" key="4">
    <source>
        <dbReference type="WBParaSite" id="DME_0001095201-mRNA-1"/>
    </source>
</evidence>
<protein>
    <submittedName>
        <fullName evidence="4">Diguanylate cyclase</fullName>
    </submittedName>
</protein>
<reference evidence="4" key="1">
    <citation type="submission" date="2017-02" db="UniProtKB">
        <authorList>
            <consortium name="WormBaseParasite"/>
        </authorList>
    </citation>
    <scope>IDENTIFICATION</scope>
</reference>
<sequence length="46" mass="4677">MGLRTNFYGLKCVAIVAPASGGTYGNIAVQAGESMCAQRLGSTVGR</sequence>
<proteinExistence type="predicted"/>
<organism evidence="2 4">
    <name type="scientific">Dracunculus medinensis</name>
    <name type="common">Guinea worm</name>
    <dbReference type="NCBI Taxonomy" id="318479"/>
    <lineage>
        <taxon>Eukaryota</taxon>
        <taxon>Metazoa</taxon>
        <taxon>Ecdysozoa</taxon>
        <taxon>Nematoda</taxon>
        <taxon>Chromadorea</taxon>
        <taxon>Rhabditida</taxon>
        <taxon>Spirurina</taxon>
        <taxon>Dracunculoidea</taxon>
        <taxon>Dracunculidae</taxon>
        <taxon>Dracunculus</taxon>
    </lineage>
</organism>
<name>A0A0N4USC0_DRAME</name>
<accession>A0A0N4USC0</accession>
<gene>
    <name evidence="1" type="ORF">DME_LOCUS4342</name>
</gene>
<reference evidence="1 3" key="2">
    <citation type="submission" date="2018-11" db="EMBL/GenBank/DDBJ databases">
        <authorList>
            <consortium name="Pathogen Informatics"/>
        </authorList>
    </citation>
    <scope>NUCLEOTIDE SEQUENCE [LARGE SCALE GENOMIC DNA]</scope>
</reference>
<dbReference type="Proteomes" id="UP000274756">
    <property type="component" value="Unassembled WGS sequence"/>
</dbReference>
<evidence type="ECO:0000313" key="1">
    <source>
        <dbReference type="EMBL" id="VDN54369.1"/>
    </source>
</evidence>
<dbReference type="EMBL" id="UYYG01000862">
    <property type="protein sequence ID" value="VDN54369.1"/>
    <property type="molecule type" value="Genomic_DNA"/>
</dbReference>
<evidence type="ECO:0000313" key="3">
    <source>
        <dbReference type="Proteomes" id="UP000274756"/>
    </source>
</evidence>
<dbReference type="WBParaSite" id="DME_0001095201-mRNA-1">
    <property type="protein sequence ID" value="DME_0001095201-mRNA-1"/>
    <property type="gene ID" value="DME_0001095201"/>
</dbReference>
<evidence type="ECO:0000313" key="2">
    <source>
        <dbReference type="Proteomes" id="UP000038040"/>
    </source>
</evidence>
<keyword evidence="3" id="KW-1185">Reference proteome</keyword>